<evidence type="ECO:0000256" key="6">
    <source>
        <dbReference type="ARBA" id="ARBA00022989"/>
    </source>
</evidence>
<feature type="domain" description="Glycosyltransferase 2-like" evidence="10">
    <location>
        <begin position="5"/>
        <end position="176"/>
    </location>
</feature>
<dbReference type="EMBL" id="WFLN01000007">
    <property type="protein sequence ID" value="KAB8029914.1"/>
    <property type="molecule type" value="Genomic_DNA"/>
</dbReference>
<comment type="similarity">
    <text evidence="8">Belongs to the glycosyltransferase 2 family. GtrB subfamily.</text>
</comment>
<keyword evidence="6 9" id="KW-1133">Transmembrane helix</keyword>
<evidence type="ECO:0000256" key="8">
    <source>
        <dbReference type="ARBA" id="ARBA00038152"/>
    </source>
</evidence>
<keyword evidence="12" id="KW-1185">Reference proteome</keyword>
<evidence type="ECO:0000256" key="9">
    <source>
        <dbReference type="SAM" id="Phobius"/>
    </source>
</evidence>
<keyword evidence="4 11" id="KW-0808">Transferase</keyword>
<keyword evidence="5 9" id="KW-0812">Transmembrane</keyword>
<evidence type="ECO:0000256" key="4">
    <source>
        <dbReference type="ARBA" id="ARBA00022679"/>
    </source>
</evidence>
<comment type="caution">
    <text evidence="11">The sequence shown here is derived from an EMBL/GenBank/DDBJ whole genome shotgun (WGS) entry which is preliminary data.</text>
</comment>
<evidence type="ECO:0000256" key="3">
    <source>
        <dbReference type="ARBA" id="ARBA00022676"/>
    </source>
</evidence>
<dbReference type="Gene3D" id="3.90.550.10">
    <property type="entry name" value="Spore Coat Polysaccharide Biosynthesis Protein SpsA, Chain A"/>
    <property type="match status" value="1"/>
</dbReference>
<dbReference type="AlphaFoldDB" id="A0A833JEL6"/>
<name>A0A833JEL6_9BACT</name>
<evidence type="ECO:0000313" key="12">
    <source>
        <dbReference type="Proteomes" id="UP000442694"/>
    </source>
</evidence>
<dbReference type="RefSeq" id="WP_152213256.1">
    <property type="nucleotide sequence ID" value="NZ_WFLN01000007.1"/>
</dbReference>
<dbReference type="InterPro" id="IPR029044">
    <property type="entry name" value="Nucleotide-diphossugar_trans"/>
</dbReference>
<dbReference type="GO" id="GO:0005886">
    <property type="term" value="C:plasma membrane"/>
    <property type="evidence" value="ECO:0007669"/>
    <property type="project" value="UniProtKB-SubCell"/>
</dbReference>
<comment type="subcellular location">
    <subcellularLocation>
        <location evidence="1">Cell membrane</location>
        <topology evidence="1">Multi-pass membrane protein</topology>
    </subcellularLocation>
</comment>
<protein>
    <submittedName>
        <fullName evidence="11">Glycosyltransferase</fullName>
    </submittedName>
</protein>
<evidence type="ECO:0000313" key="11">
    <source>
        <dbReference type="EMBL" id="KAB8029914.1"/>
    </source>
</evidence>
<accession>A0A833JEL6</accession>
<reference evidence="11 12" key="1">
    <citation type="submission" date="2019-10" db="EMBL/GenBank/DDBJ databases">
        <title>New genus of Silvanigrellaceae.</title>
        <authorList>
            <person name="Pitt A."/>
            <person name="Hahn M.W."/>
        </authorList>
    </citation>
    <scope>NUCLEOTIDE SEQUENCE [LARGE SCALE GENOMIC DNA]</scope>
    <source>
        <strain evidence="11 12">33A1-SZDP</strain>
    </source>
</reference>
<dbReference type="InterPro" id="IPR001173">
    <property type="entry name" value="Glyco_trans_2-like"/>
</dbReference>
<dbReference type="FunFam" id="3.90.550.10:FF:000079">
    <property type="entry name" value="Probable glycosyl transferase"/>
    <property type="match status" value="1"/>
</dbReference>
<dbReference type="CDD" id="cd04187">
    <property type="entry name" value="DPM1_like_bac"/>
    <property type="match status" value="1"/>
</dbReference>
<evidence type="ECO:0000259" key="10">
    <source>
        <dbReference type="Pfam" id="PF00535"/>
    </source>
</evidence>
<gene>
    <name evidence="11" type="ORF">GCL57_10285</name>
</gene>
<feature type="transmembrane region" description="Helical" evidence="9">
    <location>
        <begin position="271"/>
        <end position="298"/>
    </location>
</feature>
<sequence length="321" mass="36856">MSKISVVIPCYNEYEVIQETNKNVSKVLEDVCKIFQMEYEIIYVNDGSKDNTLQILHFLQDKHNYNEQKLGKINIVSLAKNFGHQAALSAGLHYAKGDAIISIDADLQDPPELIELMIKKWLDGSDVIYGVRTSREGETFFKLLTAKLFYILLRKLTHVDIPIDSGDFRLMSRNALNIFNTLPERNRFIRGMVPWIGLRQEPIYYERSARFAGETKYPFRKMLKLAFDGIISFSNVPLQSAYYFGFIVALLSIIYGFYIVIYSLVKGYPVLGWSSLMVAILFIGAVQLITIGVLGEYIGRIYDEVKKRPLFIVNEKESRLN</sequence>
<dbReference type="Proteomes" id="UP000442694">
    <property type="component" value="Unassembled WGS sequence"/>
</dbReference>
<dbReference type="Pfam" id="PF00535">
    <property type="entry name" value="Glycos_transf_2"/>
    <property type="match status" value="1"/>
</dbReference>
<dbReference type="PANTHER" id="PTHR48090">
    <property type="entry name" value="UNDECAPRENYL-PHOSPHATE 4-DEOXY-4-FORMAMIDO-L-ARABINOSE TRANSFERASE-RELATED"/>
    <property type="match status" value="1"/>
</dbReference>
<evidence type="ECO:0000256" key="7">
    <source>
        <dbReference type="ARBA" id="ARBA00023136"/>
    </source>
</evidence>
<keyword evidence="2" id="KW-1003">Cell membrane</keyword>
<organism evidence="11 12">
    <name type="scientific">Fluviispira multicolorata</name>
    <dbReference type="NCBI Taxonomy" id="2654512"/>
    <lineage>
        <taxon>Bacteria</taxon>
        <taxon>Pseudomonadati</taxon>
        <taxon>Bdellovibrionota</taxon>
        <taxon>Oligoflexia</taxon>
        <taxon>Silvanigrellales</taxon>
        <taxon>Silvanigrellaceae</taxon>
        <taxon>Fluviispira</taxon>
    </lineage>
</organism>
<dbReference type="SUPFAM" id="SSF53448">
    <property type="entry name" value="Nucleotide-diphospho-sugar transferases"/>
    <property type="match status" value="1"/>
</dbReference>
<keyword evidence="3" id="KW-0328">Glycosyltransferase</keyword>
<dbReference type="InterPro" id="IPR050256">
    <property type="entry name" value="Glycosyltransferase_2"/>
</dbReference>
<feature type="transmembrane region" description="Helical" evidence="9">
    <location>
        <begin position="241"/>
        <end position="265"/>
    </location>
</feature>
<keyword evidence="7 9" id="KW-0472">Membrane</keyword>
<dbReference type="GO" id="GO:0016757">
    <property type="term" value="F:glycosyltransferase activity"/>
    <property type="evidence" value="ECO:0007669"/>
    <property type="project" value="UniProtKB-KW"/>
</dbReference>
<proteinExistence type="inferred from homology"/>
<evidence type="ECO:0000256" key="1">
    <source>
        <dbReference type="ARBA" id="ARBA00004651"/>
    </source>
</evidence>
<evidence type="ECO:0000256" key="2">
    <source>
        <dbReference type="ARBA" id="ARBA00022475"/>
    </source>
</evidence>
<dbReference type="PANTHER" id="PTHR48090:SF1">
    <property type="entry name" value="PROPHAGE BACTOPRENOL GLUCOSYL TRANSFERASE HOMOLOG"/>
    <property type="match status" value="1"/>
</dbReference>
<evidence type="ECO:0000256" key="5">
    <source>
        <dbReference type="ARBA" id="ARBA00022692"/>
    </source>
</evidence>